<dbReference type="Pfam" id="PF20463">
    <property type="entry name" value="PDH_C"/>
    <property type="match status" value="1"/>
</dbReference>
<dbReference type="FunFam" id="1.10.3660.10:FF:000003">
    <property type="entry name" value="Prephenate dehydrogenase"/>
    <property type="match status" value="1"/>
</dbReference>
<dbReference type="Gene3D" id="1.10.3660.10">
    <property type="entry name" value="6-phosphogluconate dehydrogenase C-terminal like domain"/>
    <property type="match status" value="1"/>
</dbReference>
<evidence type="ECO:0000256" key="6">
    <source>
        <dbReference type="ARBA" id="ARBA00022605"/>
    </source>
</evidence>
<dbReference type="EC" id="1.3.1.12" evidence="3"/>
<comment type="catalytic activity">
    <reaction evidence="10">
        <text>prephenate + NAD(+) = 3-(4-hydroxyphenyl)pyruvate + CO2 + NADH</text>
        <dbReference type="Rhea" id="RHEA:13869"/>
        <dbReference type="ChEBI" id="CHEBI:16526"/>
        <dbReference type="ChEBI" id="CHEBI:29934"/>
        <dbReference type="ChEBI" id="CHEBI:36242"/>
        <dbReference type="ChEBI" id="CHEBI:57540"/>
        <dbReference type="ChEBI" id="CHEBI:57945"/>
        <dbReference type="EC" id="1.3.1.12"/>
    </reaction>
</comment>
<evidence type="ECO:0000256" key="2">
    <source>
        <dbReference type="ARBA" id="ARBA00007964"/>
    </source>
</evidence>
<dbReference type="InterPro" id="IPR002912">
    <property type="entry name" value="ACT_dom"/>
</dbReference>
<sequence>MSDEMGEFTKLTASAGDKAVKIAIFGVGLIGGSLALCFKGKPGIHVVGHSVNPVSVSKYIARDVVDEATTSLEEAARDADFLFVCVPVGMLDEYIEQLSNIELKPGCIITDVGSTKASVVHHASKLALQGGVFIGGHPMAGGERSGVEAASSFLFENAYYVLTPTQNTPVESIDKLEQLLKWTKAHIVKVDAVEHDQIVGAISHLPHMIASGLVTQVARYNETNGLYASLAAGGFRDITRIASSDPIIWRDILLNNRDVMLRLIQDWQQEMGRFAKLIESGDGNGIAEQFRLSGEFRNQLPERRKGMISSIFECYVDVPDHPGSIGKIATELGQSRINLSNLQIIESRDDIPGVLRLSFHTEEYLERAIQLLKELKYSVHM</sequence>
<dbReference type="CDD" id="cd04909">
    <property type="entry name" value="ACT_PDH-BS"/>
    <property type="match status" value="1"/>
</dbReference>
<evidence type="ECO:0000256" key="5">
    <source>
        <dbReference type="ARBA" id="ARBA00022498"/>
    </source>
</evidence>
<protein>
    <recommendedName>
        <fullName evidence="4">Prephenate dehydrogenase</fullName>
        <ecNumber evidence="3">1.3.1.12</ecNumber>
    </recommendedName>
</protein>
<evidence type="ECO:0000259" key="12">
    <source>
        <dbReference type="PROSITE" id="PS51671"/>
    </source>
</evidence>
<evidence type="ECO:0000256" key="10">
    <source>
        <dbReference type="ARBA" id="ARBA00049260"/>
    </source>
</evidence>
<dbReference type="GO" id="GO:0004665">
    <property type="term" value="F:prephenate dehydrogenase (NADP+) activity"/>
    <property type="evidence" value="ECO:0007669"/>
    <property type="project" value="InterPro"/>
</dbReference>
<feature type="domain" description="ACT" evidence="12">
    <location>
        <begin position="313"/>
        <end position="381"/>
    </location>
</feature>
<evidence type="ECO:0000256" key="9">
    <source>
        <dbReference type="ARBA" id="ARBA00023141"/>
    </source>
</evidence>
<keyword evidence="9" id="KW-0057">Aromatic amino acid biosynthesis</keyword>
<evidence type="ECO:0000313" key="13">
    <source>
        <dbReference type="EMBL" id="WEK55710.1"/>
    </source>
</evidence>
<comment type="similarity">
    <text evidence="2">Belongs to the prephenate/arogenate dehydrogenase family.</text>
</comment>
<gene>
    <name evidence="13" type="ORF">P0Y55_06600</name>
</gene>
<evidence type="ECO:0000256" key="1">
    <source>
        <dbReference type="ARBA" id="ARBA00005067"/>
    </source>
</evidence>
<feature type="domain" description="Prephenate/arogenate dehydrogenase" evidence="11">
    <location>
        <begin position="20"/>
        <end position="308"/>
    </location>
</feature>
<dbReference type="InterPro" id="IPR046826">
    <property type="entry name" value="PDH_N"/>
</dbReference>
<dbReference type="InterPro" id="IPR050812">
    <property type="entry name" value="Preph/Arog_dehydrog"/>
</dbReference>
<dbReference type="FunFam" id="3.40.50.720:FF:000208">
    <property type="entry name" value="Prephenate dehydrogenase"/>
    <property type="match status" value="1"/>
</dbReference>
<evidence type="ECO:0000256" key="4">
    <source>
        <dbReference type="ARBA" id="ARBA00016891"/>
    </source>
</evidence>
<evidence type="ECO:0000256" key="3">
    <source>
        <dbReference type="ARBA" id="ARBA00012068"/>
    </source>
</evidence>
<dbReference type="InterPro" id="IPR045865">
    <property type="entry name" value="ACT-like_dom_sf"/>
</dbReference>
<dbReference type="InterPro" id="IPR046825">
    <property type="entry name" value="PDH_C"/>
</dbReference>
<name>A0AA95EY86_9BACL</name>
<evidence type="ECO:0000256" key="7">
    <source>
        <dbReference type="ARBA" id="ARBA00023002"/>
    </source>
</evidence>
<proteinExistence type="inferred from homology"/>
<keyword evidence="8" id="KW-0520">NAD</keyword>
<keyword evidence="14" id="KW-1185">Reference proteome</keyword>
<keyword evidence="5" id="KW-0827">Tyrosine biosynthesis</keyword>
<evidence type="ECO:0000256" key="8">
    <source>
        <dbReference type="ARBA" id="ARBA00023027"/>
    </source>
</evidence>
<organism evidence="13 14">
    <name type="scientific">Candidatus Cohnella colombiensis</name>
    <dbReference type="NCBI Taxonomy" id="3121368"/>
    <lineage>
        <taxon>Bacteria</taxon>
        <taxon>Bacillati</taxon>
        <taxon>Bacillota</taxon>
        <taxon>Bacilli</taxon>
        <taxon>Bacillales</taxon>
        <taxon>Paenibacillaceae</taxon>
        <taxon>Cohnella</taxon>
    </lineage>
</organism>
<dbReference type="Pfam" id="PF02153">
    <property type="entry name" value="PDH_N"/>
    <property type="match status" value="1"/>
</dbReference>
<dbReference type="InterPro" id="IPR008927">
    <property type="entry name" value="6-PGluconate_DH-like_C_sf"/>
</dbReference>
<dbReference type="SUPFAM" id="SSF55021">
    <property type="entry name" value="ACT-like"/>
    <property type="match status" value="1"/>
</dbReference>
<dbReference type="Proteomes" id="UP001178662">
    <property type="component" value="Chromosome"/>
</dbReference>
<dbReference type="GO" id="GO:0008977">
    <property type="term" value="F:prephenate dehydrogenase (NAD+) activity"/>
    <property type="evidence" value="ECO:0007669"/>
    <property type="project" value="UniProtKB-EC"/>
</dbReference>
<dbReference type="EMBL" id="CP119317">
    <property type="protein sequence ID" value="WEK55710.1"/>
    <property type="molecule type" value="Genomic_DNA"/>
</dbReference>
<dbReference type="GO" id="GO:0006571">
    <property type="term" value="P:tyrosine biosynthetic process"/>
    <property type="evidence" value="ECO:0007669"/>
    <property type="project" value="UniProtKB-KW"/>
</dbReference>
<dbReference type="PROSITE" id="PS51671">
    <property type="entry name" value="ACT"/>
    <property type="match status" value="1"/>
</dbReference>
<dbReference type="PANTHER" id="PTHR21363:SF0">
    <property type="entry name" value="PREPHENATE DEHYDROGENASE [NADP(+)]"/>
    <property type="match status" value="1"/>
</dbReference>
<dbReference type="AlphaFoldDB" id="A0AA95EY86"/>
<dbReference type="NCBIfam" id="NF005107">
    <property type="entry name" value="PRK06545.1-5"/>
    <property type="match status" value="1"/>
</dbReference>
<accession>A0AA95EY86</accession>
<comment type="pathway">
    <text evidence="1">Amino-acid biosynthesis; L-tyrosine biosynthesis; (4-hydroxyphenyl)pyruvate from prephenate (NAD(+) route): step 1/1.</text>
</comment>
<dbReference type="SUPFAM" id="SSF48179">
    <property type="entry name" value="6-phosphogluconate dehydrogenase C-terminal domain-like"/>
    <property type="match status" value="1"/>
</dbReference>
<reference evidence="13" key="1">
    <citation type="submission" date="2023-03" db="EMBL/GenBank/DDBJ databases">
        <title>Andean soil-derived lignocellulolytic bacterial consortium as a source of novel taxa and putative plastic-active enzymes.</title>
        <authorList>
            <person name="Diaz-Garcia L."/>
            <person name="Chuvochina M."/>
            <person name="Feuerriegel G."/>
            <person name="Bunk B."/>
            <person name="Sproer C."/>
            <person name="Streit W.R."/>
            <person name="Rodriguez L.M."/>
            <person name="Overmann J."/>
            <person name="Jimenez D.J."/>
        </authorList>
    </citation>
    <scope>NUCLEOTIDE SEQUENCE</scope>
    <source>
        <strain evidence="13">MAG 2441</strain>
    </source>
</reference>
<keyword evidence="6" id="KW-0028">Amino-acid biosynthesis</keyword>
<evidence type="ECO:0000259" key="11">
    <source>
        <dbReference type="PROSITE" id="PS51176"/>
    </source>
</evidence>
<keyword evidence="7 13" id="KW-0560">Oxidoreductase</keyword>
<dbReference type="PROSITE" id="PS51176">
    <property type="entry name" value="PDH_ADH"/>
    <property type="match status" value="1"/>
</dbReference>
<dbReference type="PANTHER" id="PTHR21363">
    <property type="entry name" value="PREPHENATE DEHYDROGENASE"/>
    <property type="match status" value="1"/>
</dbReference>
<dbReference type="SUPFAM" id="SSF51735">
    <property type="entry name" value="NAD(P)-binding Rossmann-fold domains"/>
    <property type="match status" value="1"/>
</dbReference>
<dbReference type="Gene3D" id="3.40.50.720">
    <property type="entry name" value="NAD(P)-binding Rossmann-like Domain"/>
    <property type="match status" value="1"/>
</dbReference>
<dbReference type="GO" id="GO:0070403">
    <property type="term" value="F:NAD+ binding"/>
    <property type="evidence" value="ECO:0007669"/>
    <property type="project" value="InterPro"/>
</dbReference>
<dbReference type="InterPro" id="IPR036291">
    <property type="entry name" value="NAD(P)-bd_dom_sf"/>
</dbReference>
<evidence type="ECO:0000313" key="14">
    <source>
        <dbReference type="Proteomes" id="UP001178662"/>
    </source>
</evidence>
<dbReference type="InterPro" id="IPR003099">
    <property type="entry name" value="Prephen_DH"/>
</dbReference>